<accession>A0A5B6TK93</accession>
<dbReference type="OrthoDB" id="9816120at2"/>
<gene>
    <name evidence="4" type="ORF">FOA19_04145</name>
</gene>
<keyword evidence="1 2" id="KW-0732">Signal</keyword>
<dbReference type="AlphaFoldDB" id="A0A5B6TK93"/>
<keyword evidence="5" id="KW-1185">Reference proteome</keyword>
<dbReference type="InterPro" id="IPR013517">
    <property type="entry name" value="FG-GAP"/>
</dbReference>
<protein>
    <submittedName>
        <fullName evidence="4">T9SS type A sorting domain-containing protein</fullName>
    </submittedName>
</protein>
<dbReference type="SUPFAM" id="SSF69318">
    <property type="entry name" value="Integrin alpha N-terminal domain"/>
    <property type="match status" value="2"/>
</dbReference>
<evidence type="ECO:0000313" key="4">
    <source>
        <dbReference type="EMBL" id="KAA3439870.1"/>
    </source>
</evidence>
<evidence type="ECO:0000313" key="5">
    <source>
        <dbReference type="Proteomes" id="UP000324133"/>
    </source>
</evidence>
<feature type="signal peptide" evidence="2">
    <location>
        <begin position="1"/>
        <end position="24"/>
    </location>
</feature>
<organism evidence="4 5">
    <name type="scientific">Rufibacter hautae</name>
    <dbReference type="NCBI Taxonomy" id="2595005"/>
    <lineage>
        <taxon>Bacteria</taxon>
        <taxon>Pseudomonadati</taxon>
        <taxon>Bacteroidota</taxon>
        <taxon>Cytophagia</taxon>
        <taxon>Cytophagales</taxon>
        <taxon>Hymenobacteraceae</taxon>
        <taxon>Rufibacter</taxon>
    </lineage>
</organism>
<feature type="domain" description="Secretion system C-terminal sorting" evidence="3">
    <location>
        <begin position="670"/>
        <end position="740"/>
    </location>
</feature>
<feature type="chain" id="PRO_5022764387" evidence="2">
    <location>
        <begin position="25"/>
        <end position="742"/>
    </location>
</feature>
<comment type="caution">
    <text evidence="4">The sequence shown here is derived from an EMBL/GenBank/DDBJ whole genome shotgun (WGS) entry which is preliminary data.</text>
</comment>
<dbReference type="RefSeq" id="WP_149089510.1">
    <property type="nucleotide sequence ID" value="NZ_VKKY01000001.1"/>
</dbReference>
<dbReference type="PANTHER" id="PTHR44103:SF1">
    <property type="entry name" value="PROPROTEIN CONVERTASE P"/>
    <property type="match status" value="1"/>
</dbReference>
<dbReference type="NCBIfam" id="TIGR04183">
    <property type="entry name" value="Por_Secre_tail"/>
    <property type="match status" value="1"/>
</dbReference>
<proteinExistence type="predicted"/>
<dbReference type="Pfam" id="PF18962">
    <property type="entry name" value="Por_Secre_tail"/>
    <property type="match status" value="1"/>
</dbReference>
<dbReference type="InterPro" id="IPR028994">
    <property type="entry name" value="Integrin_alpha_N"/>
</dbReference>
<dbReference type="Proteomes" id="UP000324133">
    <property type="component" value="Unassembled WGS sequence"/>
</dbReference>
<dbReference type="PANTHER" id="PTHR44103">
    <property type="entry name" value="PROPROTEIN CONVERTASE P"/>
    <property type="match status" value="1"/>
</dbReference>
<dbReference type="Gene3D" id="2.130.10.130">
    <property type="entry name" value="Integrin alpha, N-terminal"/>
    <property type="match status" value="2"/>
</dbReference>
<reference evidence="4 5" key="1">
    <citation type="submission" date="2019-07" db="EMBL/GenBank/DDBJ databases">
        <title>Rufibacter sp. nov., isolated from lake sediment.</title>
        <authorList>
            <person name="Qu J.-H."/>
        </authorList>
    </citation>
    <scope>NUCLEOTIDE SEQUENCE [LARGE SCALE GENOMIC DNA]</scope>
    <source>
        <strain evidence="4 5">NBS58-1</strain>
    </source>
</reference>
<name>A0A5B6TK93_9BACT</name>
<evidence type="ECO:0000256" key="1">
    <source>
        <dbReference type="ARBA" id="ARBA00022729"/>
    </source>
</evidence>
<sequence>MNKALKVLGFSLSWIIGLAQTAQAQNPIRLQEVTGPTVQNTAGQSLKLPWAGGFNSPQFSAIDLNQDEQQDLFVFDRSSQRVATFLAVQTNGTWAYRHAPEYENAFPRELRFFALLRDFNCDGAPDLFTASNQGLVVYTNVSSASTGIRFNLTHPTVYFNTDANLLVGSEDMPAIVDMDNDGDLDILTWEWSGGTKLEYYRNERVEQGLNCNMLTFTRTSSNWGQVTRCVGTCNNYRFNENCPSTHHIGGSSVLPLDLNADGVLDLLAGHDDCPDLASLYNTGTNLQPKITRAEYNLPPNVSGLQFSVFPAAYYLDVTFDGIPDLVVAPNMTSNSHQNVNLKSSVWVYANTGTAAQPVFASSKQPFLQDQMVDVGEGAAPALGNLTGNEALDLLVGNTAVLENGRYAASLTLFQNQGTPTDALFQNVNSDFLGFSALGLQSLKPQLLDINADGKTDLAWSAFKSSNNTVEFKYALNEAAAGQPASYTLANAVGIPGILLFKGDTPYLYDVNADGKLDVLIGRTSGGLTYYRNTGTNTSPTWALISEAFGGLAADVERKRLQVTVADVNLDQKPDLLATDESGKLRVFSAFQDHLAGTFPVEENLLYQPSTQQYGEANFGTGMVLATGNLNPDALPEIIIGTHAGGLRFVKAITEPLGIENPTAERSFGKVFPNPADKLVQVLTEKNATYQLHNVAGALIKKGKTIAGKPQEISTAALPAGLYLLRLQAADGKVVTHKLVVKH</sequence>
<evidence type="ECO:0000256" key="2">
    <source>
        <dbReference type="SAM" id="SignalP"/>
    </source>
</evidence>
<dbReference type="EMBL" id="VKKY01000001">
    <property type="protein sequence ID" value="KAA3439870.1"/>
    <property type="molecule type" value="Genomic_DNA"/>
</dbReference>
<dbReference type="InterPro" id="IPR026444">
    <property type="entry name" value="Secre_tail"/>
</dbReference>
<evidence type="ECO:0000259" key="3">
    <source>
        <dbReference type="Pfam" id="PF18962"/>
    </source>
</evidence>
<dbReference type="Pfam" id="PF13517">
    <property type="entry name" value="FG-GAP_3"/>
    <property type="match status" value="2"/>
</dbReference>